<proteinExistence type="predicted"/>
<accession>A0A8S3A130</accession>
<dbReference type="EMBL" id="CAJOBC010151415">
    <property type="protein sequence ID" value="CAF4674228.1"/>
    <property type="molecule type" value="Genomic_DNA"/>
</dbReference>
<sequence length="8" mass="970">MDWSGDFL</sequence>
<feature type="non-terminal residue" evidence="1">
    <location>
        <position position="8"/>
    </location>
</feature>
<protein>
    <submittedName>
        <fullName evidence="1">Uncharacterized protein</fullName>
    </submittedName>
</protein>
<dbReference type="Proteomes" id="UP000681722">
    <property type="component" value="Unassembled WGS sequence"/>
</dbReference>
<organism evidence="1 2">
    <name type="scientific">Didymodactylos carnosus</name>
    <dbReference type="NCBI Taxonomy" id="1234261"/>
    <lineage>
        <taxon>Eukaryota</taxon>
        <taxon>Metazoa</taxon>
        <taxon>Spiralia</taxon>
        <taxon>Gnathifera</taxon>
        <taxon>Rotifera</taxon>
        <taxon>Eurotatoria</taxon>
        <taxon>Bdelloidea</taxon>
        <taxon>Philodinida</taxon>
        <taxon>Philodinidae</taxon>
        <taxon>Didymodactylos</taxon>
    </lineage>
</organism>
<evidence type="ECO:0000313" key="2">
    <source>
        <dbReference type="Proteomes" id="UP000681722"/>
    </source>
</evidence>
<reference evidence="1" key="1">
    <citation type="submission" date="2021-02" db="EMBL/GenBank/DDBJ databases">
        <authorList>
            <person name="Nowell W R."/>
        </authorList>
    </citation>
    <scope>NUCLEOTIDE SEQUENCE</scope>
</reference>
<evidence type="ECO:0000313" key="1">
    <source>
        <dbReference type="EMBL" id="CAF4674228.1"/>
    </source>
</evidence>
<gene>
    <name evidence="1" type="ORF">SRO942_LOCUS50936</name>
</gene>
<comment type="caution">
    <text evidence="1">The sequence shown here is derived from an EMBL/GenBank/DDBJ whole genome shotgun (WGS) entry which is preliminary data.</text>
</comment>
<name>A0A8S3A130_9BILA</name>